<evidence type="ECO:0000313" key="18">
    <source>
        <dbReference type="EMBL" id="MBD3869590.1"/>
    </source>
</evidence>
<evidence type="ECO:0000259" key="17">
    <source>
        <dbReference type="PROSITE" id="PS51918"/>
    </source>
</evidence>
<dbReference type="EC" id="1.3.98.3" evidence="14"/>
<dbReference type="AlphaFoldDB" id="A0A8J6Y945"/>
<evidence type="ECO:0000256" key="15">
    <source>
        <dbReference type="PIRSR" id="PIRSR000167-1"/>
    </source>
</evidence>
<evidence type="ECO:0000256" key="4">
    <source>
        <dbReference type="ARBA" id="ARBA00011245"/>
    </source>
</evidence>
<evidence type="ECO:0000313" key="19">
    <source>
        <dbReference type="Proteomes" id="UP000648239"/>
    </source>
</evidence>
<evidence type="ECO:0000256" key="16">
    <source>
        <dbReference type="PIRSR" id="PIRSR000167-2"/>
    </source>
</evidence>
<evidence type="ECO:0000256" key="14">
    <source>
        <dbReference type="PIRNR" id="PIRNR000167"/>
    </source>
</evidence>
<evidence type="ECO:0000256" key="9">
    <source>
        <dbReference type="ARBA" id="ARBA00023002"/>
    </source>
</evidence>
<dbReference type="InterPro" id="IPR058240">
    <property type="entry name" value="rSAM_sf"/>
</dbReference>
<dbReference type="SFLD" id="SFLDS00029">
    <property type="entry name" value="Radical_SAM"/>
    <property type="match status" value="1"/>
</dbReference>
<comment type="subcellular location">
    <subcellularLocation>
        <location evidence="1 14">Cytoplasm</location>
    </subcellularLocation>
</comment>
<evidence type="ECO:0000256" key="13">
    <source>
        <dbReference type="ARBA" id="ARBA00048321"/>
    </source>
</evidence>
<dbReference type="GO" id="GO:0005737">
    <property type="term" value="C:cytoplasm"/>
    <property type="evidence" value="ECO:0007669"/>
    <property type="project" value="UniProtKB-SubCell"/>
</dbReference>
<dbReference type="Pfam" id="PF06969">
    <property type="entry name" value="HemN_C"/>
    <property type="match status" value="1"/>
</dbReference>
<keyword evidence="12 14" id="KW-0627">Porphyrin biosynthesis</keyword>
<feature type="binding site" evidence="16">
    <location>
        <position position="69"/>
    </location>
    <ligand>
        <name>[4Fe-4S] cluster</name>
        <dbReference type="ChEBI" id="CHEBI:49883"/>
        <note>4Fe-4S-S-AdoMet</note>
    </ligand>
</feature>
<keyword evidence="9 14" id="KW-0560">Oxidoreductase</keyword>
<dbReference type="InterPro" id="IPR013785">
    <property type="entry name" value="Aldolase_TIM"/>
</dbReference>
<feature type="domain" description="Radical SAM core" evidence="17">
    <location>
        <begin position="45"/>
        <end position="282"/>
    </location>
</feature>
<evidence type="ECO:0000256" key="10">
    <source>
        <dbReference type="ARBA" id="ARBA00023004"/>
    </source>
</evidence>
<organism evidence="18 19">
    <name type="scientific">Candidatus Polarisedimenticola svalbardensis</name>
    <dbReference type="NCBI Taxonomy" id="2886004"/>
    <lineage>
        <taxon>Bacteria</taxon>
        <taxon>Pseudomonadati</taxon>
        <taxon>Acidobacteriota</taxon>
        <taxon>Candidatus Polarisedimenticolia</taxon>
        <taxon>Candidatus Polarisedimenticolales</taxon>
        <taxon>Candidatus Polarisedimenticolaceae</taxon>
        <taxon>Candidatus Polarisedimenticola</taxon>
    </lineage>
</organism>
<dbReference type="GO" id="GO:0051539">
    <property type="term" value="F:4 iron, 4 sulfur cluster binding"/>
    <property type="evidence" value="ECO:0007669"/>
    <property type="project" value="UniProtKB-KW"/>
</dbReference>
<feature type="binding site" evidence="16">
    <location>
        <position position="62"/>
    </location>
    <ligand>
        <name>[4Fe-4S] cluster</name>
        <dbReference type="ChEBI" id="CHEBI:49883"/>
        <note>4Fe-4S-S-AdoMet</note>
    </ligand>
</feature>
<reference evidence="18 19" key="1">
    <citation type="submission" date="2020-08" db="EMBL/GenBank/DDBJ databases">
        <title>Acidobacteriota in marine sediments use diverse sulfur dissimilation pathways.</title>
        <authorList>
            <person name="Wasmund K."/>
        </authorList>
    </citation>
    <scope>NUCLEOTIDE SEQUENCE [LARGE SCALE GENOMIC DNA]</scope>
    <source>
        <strain evidence="18">MAG AM4</strain>
    </source>
</reference>
<evidence type="ECO:0000256" key="11">
    <source>
        <dbReference type="ARBA" id="ARBA00023014"/>
    </source>
</evidence>
<evidence type="ECO:0000256" key="2">
    <source>
        <dbReference type="ARBA" id="ARBA00004785"/>
    </source>
</evidence>
<feature type="binding site" evidence="15">
    <location>
        <begin position="114"/>
        <end position="115"/>
    </location>
    <ligand>
        <name>S-adenosyl-L-methionine</name>
        <dbReference type="ChEBI" id="CHEBI:59789"/>
        <label>2</label>
    </ligand>
</feature>
<keyword evidence="11 14" id="KW-0411">Iron-sulfur</keyword>
<dbReference type="CDD" id="cd01335">
    <property type="entry name" value="Radical_SAM"/>
    <property type="match status" value="1"/>
</dbReference>
<feature type="binding site" evidence="15">
    <location>
        <position position="113"/>
    </location>
    <ligand>
        <name>S-adenosyl-L-methionine</name>
        <dbReference type="ChEBI" id="CHEBI:59789"/>
        <label>1</label>
    </ligand>
</feature>
<dbReference type="GO" id="GO:0006782">
    <property type="term" value="P:protoporphyrinogen IX biosynthetic process"/>
    <property type="evidence" value="ECO:0007669"/>
    <property type="project" value="UniProtKB-UniPathway"/>
</dbReference>
<evidence type="ECO:0000256" key="8">
    <source>
        <dbReference type="ARBA" id="ARBA00022723"/>
    </source>
</evidence>
<dbReference type="Pfam" id="PF04055">
    <property type="entry name" value="Radical_SAM"/>
    <property type="match status" value="1"/>
</dbReference>
<comment type="catalytic activity">
    <reaction evidence="13 14">
        <text>coproporphyrinogen III + 2 S-adenosyl-L-methionine = protoporphyrinogen IX + 2 5'-deoxyadenosine + 2 L-methionine + 2 CO2</text>
        <dbReference type="Rhea" id="RHEA:15425"/>
        <dbReference type="ChEBI" id="CHEBI:16526"/>
        <dbReference type="ChEBI" id="CHEBI:17319"/>
        <dbReference type="ChEBI" id="CHEBI:57307"/>
        <dbReference type="ChEBI" id="CHEBI:57309"/>
        <dbReference type="ChEBI" id="CHEBI:57844"/>
        <dbReference type="ChEBI" id="CHEBI:59789"/>
        <dbReference type="EC" id="1.3.98.3"/>
    </reaction>
</comment>
<dbReference type="Gene3D" id="3.20.20.70">
    <property type="entry name" value="Aldolase class I"/>
    <property type="match status" value="1"/>
</dbReference>
<dbReference type="InterPro" id="IPR034505">
    <property type="entry name" value="Coproporphyrinogen-III_oxidase"/>
</dbReference>
<dbReference type="PANTHER" id="PTHR13932:SF6">
    <property type="entry name" value="OXYGEN-INDEPENDENT COPROPORPHYRINOGEN III OXIDASE"/>
    <property type="match status" value="1"/>
</dbReference>
<feature type="binding site" evidence="15">
    <location>
        <position position="173"/>
    </location>
    <ligand>
        <name>S-adenosyl-L-methionine</name>
        <dbReference type="ChEBI" id="CHEBI:59789"/>
        <label>2</label>
    </ligand>
</feature>
<comment type="caution">
    <text evidence="18">The sequence shown here is derived from an EMBL/GenBank/DDBJ whole genome shotgun (WGS) entry which is preliminary data.</text>
</comment>
<sequence length="458" mass="51265">MPLHIPAEFVEKYNKPGPRYTSYPTVPAWEQEFGEPEYREALTELNDRPADELAIYLHLPFCAKACHYCGCNMLVTREKGAVEQYLDRVEQELERVTSIIGTGRKVAQFHWGGGTPNYLNEEETDRALNMFRGAFDINADAEVSLEIDPRIATPEQTLSLKQAGFNRISMGVQDFDQRTQKAIGRNQSREKTLKIYQSCRDAGFEGVNVDLVYGLPGQTVESFTDTLKGIIELQPDRVACFSYAHVPWVRPNQELVDTTIMLTGYDKFQLFMLTVDMFQEGDYSWIGIDHFAKKSDELSVALENRALHRNFMGYATKPAPHMLAFGMSGIGDVCDRFVQNDADFGGWSDGIDAGGLPIVKGHKLSADDKLRRFAILNLMCNLELPWSLTEEAYGAPANELLADSLKALPPLIEDGLATMDEGGIRITAKGRYFVRNVAMILDAYLGKGKGKPIFSKTV</sequence>
<feature type="binding site" evidence="15">
    <location>
        <position position="330"/>
    </location>
    <ligand>
        <name>S-adenosyl-L-methionine</name>
        <dbReference type="ChEBI" id="CHEBI:59789"/>
        <label>1</label>
    </ligand>
</feature>
<comment type="pathway">
    <text evidence="2 14">Porphyrin-containing compound metabolism; protoporphyrin-IX biosynthesis; protoporphyrinogen-IX from coproporphyrinogen-III (AdoMet route): step 1/1.</text>
</comment>
<keyword evidence="5 14" id="KW-0004">4Fe-4S</keyword>
<feature type="binding site" evidence="15">
    <location>
        <position position="56"/>
    </location>
    <ligand>
        <name>S-adenosyl-L-methionine</name>
        <dbReference type="ChEBI" id="CHEBI:59789"/>
        <label>1</label>
    </ligand>
</feature>
<keyword evidence="8 14" id="KW-0479">Metal-binding</keyword>
<dbReference type="InterPro" id="IPR010723">
    <property type="entry name" value="HemN_C"/>
</dbReference>
<proteinExistence type="inferred from homology"/>
<dbReference type="GO" id="GO:0046872">
    <property type="term" value="F:metal ion binding"/>
    <property type="evidence" value="ECO:0007669"/>
    <property type="project" value="UniProtKB-KW"/>
</dbReference>
<dbReference type="UniPathway" id="UPA00251">
    <property type="reaction ID" value="UER00323"/>
</dbReference>
<evidence type="ECO:0000256" key="7">
    <source>
        <dbReference type="ARBA" id="ARBA00022691"/>
    </source>
</evidence>
<dbReference type="Gene3D" id="1.10.10.920">
    <property type="match status" value="1"/>
</dbReference>
<gene>
    <name evidence="18" type="primary">hemN</name>
    <name evidence="18" type="ORF">IFK94_15830</name>
</gene>
<dbReference type="SFLD" id="SFLDG01065">
    <property type="entry name" value="anaerobic_coproporphyrinogen-I"/>
    <property type="match status" value="1"/>
</dbReference>
<evidence type="ECO:0000256" key="5">
    <source>
        <dbReference type="ARBA" id="ARBA00022485"/>
    </source>
</evidence>
<feature type="binding site" evidence="15">
    <location>
        <position position="210"/>
    </location>
    <ligand>
        <name>S-adenosyl-L-methionine</name>
        <dbReference type="ChEBI" id="CHEBI:59789"/>
        <label>2</label>
    </ligand>
</feature>
<name>A0A8J6Y945_9BACT</name>
<dbReference type="SMART" id="SM00729">
    <property type="entry name" value="Elp3"/>
    <property type="match status" value="1"/>
</dbReference>
<feature type="binding site" evidence="16">
    <location>
        <position position="66"/>
    </location>
    <ligand>
        <name>[4Fe-4S] cluster</name>
        <dbReference type="ChEBI" id="CHEBI:49883"/>
        <note>4Fe-4S-S-AdoMet</note>
    </ligand>
</feature>
<dbReference type="NCBIfam" id="TIGR00538">
    <property type="entry name" value="hemN"/>
    <property type="match status" value="1"/>
</dbReference>
<protein>
    <recommendedName>
        <fullName evidence="14">Coproporphyrinogen-III oxidase</fullName>
        <ecNumber evidence="14">1.3.98.3</ecNumber>
    </recommendedName>
</protein>
<keyword evidence="6 14" id="KW-0963">Cytoplasm</keyword>
<evidence type="ECO:0000256" key="1">
    <source>
        <dbReference type="ARBA" id="ARBA00004496"/>
    </source>
</evidence>
<evidence type="ECO:0000256" key="3">
    <source>
        <dbReference type="ARBA" id="ARBA00005493"/>
    </source>
</evidence>
<feature type="binding site" evidence="15">
    <location>
        <position position="244"/>
    </location>
    <ligand>
        <name>S-adenosyl-L-methionine</name>
        <dbReference type="ChEBI" id="CHEBI:59789"/>
        <label>2</label>
    </ligand>
</feature>
<dbReference type="PANTHER" id="PTHR13932">
    <property type="entry name" value="COPROPORPHYRINIGEN III OXIDASE"/>
    <property type="match status" value="1"/>
</dbReference>
<evidence type="ECO:0000256" key="6">
    <source>
        <dbReference type="ARBA" id="ARBA00022490"/>
    </source>
</evidence>
<dbReference type="Proteomes" id="UP000648239">
    <property type="component" value="Unassembled WGS sequence"/>
</dbReference>
<comment type="subunit">
    <text evidence="4">Monomer.</text>
</comment>
<dbReference type="EMBL" id="JACXWD010000121">
    <property type="protein sequence ID" value="MBD3869590.1"/>
    <property type="molecule type" value="Genomic_DNA"/>
</dbReference>
<dbReference type="GO" id="GO:0051989">
    <property type="term" value="F:coproporphyrinogen dehydrogenase activity"/>
    <property type="evidence" value="ECO:0007669"/>
    <property type="project" value="UniProtKB-EC"/>
</dbReference>
<feature type="binding site" evidence="15">
    <location>
        <position position="146"/>
    </location>
    <ligand>
        <name>S-adenosyl-L-methionine</name>
        <dbReference type="ChEBI" id="CHEBI:59789"/>
        <label>1</label>
    </ligand>
</feature>
<keyword evidence="7 14" id="KW-0949">S-adenosyl-L-methionine</keyword>
<evidence type="ECO:0000256" key="12">
    <source>
        <dbReference type="ARBA" id="ARBA00023244"/>
    </source>
</evidence>
<dbReference type="PROSITE" id="PS51918">
    <property type="entry name" value="RADICAL_SAM"/>
    <property type="match status" value="1"/>
</dbReference>
<feature type="binding site" evidence="15">
    <location>
        <begin position="68"/>
        <end position="70"/>
    </location>
    <ligand>
        <name>S-adenosyl-L-methionine</name>
        <dbReference type="ChEBI" id="CHEBI:59789"/>
        <label>2</label>
    </ligand>
</feature>
<comment type="similarity">
    <text evidence="3 14">Belongs to the anaerobic coproporphyrinogen-III oxidase family.</text>
</comment>
<dbReference type="InterPro" id="IPR006638">
    <property type="entry name" value="Elp3/MiaA/NifB-like_rSAM"/>
</dbReference>
<comment type="cofactor">
    <cofactor evidence="14 16">
        <name>[4Fe-4S] cluster</name>
        <dbReference type="ChEBI" id="CHEBI:49883"/>
    </cofactor>
    <text evidence="14 16">Binds 1 [4Fe-4S] cluster. The cluster is coordinated with 3 cysteines and an exchangeable S-adenosyl-L-methionine.</text>
</comment>
<accession>A0A8J6Y945</accession>
<keyword evidence="10 14" id="KW-0408">Iron</keyword>
<dbReference type="GO" id="GO:0004109">
    <property type="term" value="F:coproporphyrinogen oxidase activity"/>
    <property type="evidence" value="ECO:0007669"/>
    <property type="project" value="InterPro"/>
</dbReference>
<dbReference type="PIRSF" id="PIRSF000167">
    <property type="entry name" value="HemN"/>
    <property type="match status" value="1"/>
</dbReference>
<feature type="binding site" evidence="15">
    <location>
        <position position="185"/>
    </location>
    <ligand>
        <name>S-adenosyl-L-methionine</name>
        <dbReference type="ChEBI" id="CHEBI:59789"/>
        <label>2</label>
    </ligand>
</feature>
<dbReference type="SUPFAM" id="SSF102114">
    <property type="entry name" value="Radical SAM enzymes"/>
    <property type="match status" value="1"/>
</dbReference>
<dbReference type="InterPro" id="IPR004558">
    <property type="entry name" value="Coprogen_oxidase_HemN"/>
</dbReference>
<dbReference type="InterPro" id="IPR007197">
    <property type="entry name" value="rSAM"/>
</dbReference>
<dbReference type="SFLD" id="SFLDG01082">
    <property type="entry name" value="B12-binding_domain_containing"/>
    <property type="match status" value="1"/>
</dbReference>